<dbReference type="EMBL" id="QTSX02001447">
    <property type="protein sequence ID" value="KAJ9082017.1"/>
    <property type="molecule type" value="Genomic_DNA"/>
</dbReference>
<evidence type="ECO:0000313" key="2">
    <source>
        <dbReference type="Proteomes" id="UP001165960"/>
    </source>
</evidence>
<proteinExistence type="predicted"/>
<name>A0ACC2U5I9_9FUNG</name>
<evidence type="ECO:0000313" key="1">
    <source>
        <dbReference type="EMBL" id="KAJ9082017.1"/>
    </source>
</evidence>
<protein>
    <submittedName>
        <fullName evidence="1">Uncharacterized protein</fullName>
    </submittedName>
</protein>
<gene>
    <name evidence="1" type="ORF">DSO57_1008694</name>
</gene>
<keyword evidence="2" id="KW-1185">Reference proteome</keyword>
<accession>A0ACC2U5I9</accession>
<dbReference type="Proteomes" id="UP001165960">
    <property type="component" value="Unassembled WGS sequence"/>
</dbReference>
<comment type="caution">
    <text evidence="1">The sequence shown here is derived from an EMBL/GenBank/DDBJ whole genome shotgun (WGS) entry which is preliminary data.</text>
</comment>
<sequence>MVNAVIHASGDDSSLNQSYPNTIGSKPFYLRVFGLTAQSILGSSRSVSDDGPCSRIIVIIYEKIFEVVVEVD</sequence>
<organism evidence="1 2">
    <name type="scientific">Entomophthora muscae</name>
    <dbReference type="NCBI Taxonomy" id="34485"/>
    <lineage>
        <taxon>Eukaryota</taxon>
        <taxon>Fungi</taxon>
        <taxon>Fungi incertae sedis</taxon>
        <taxon>Zoopagomycota</taxon>
        <taxon>Entomophthoromycotina</taxon>
        <taxon>Entomophthoromycetes</taxon>
        <taxon>Entomophthorales</taxon>
        <taxon>Entomophthoraceae</taxon>
        <taxon>Entomophthora</taxon>
    </lineage>
</organism>
<reference evidence="1" key="1">
    <citation type="submission" date="2022-04" db="EMBL/GenBank/DDBJ databases">
        <title>Genome of the entomopathogenic fungus Entomophthora muscae.</title>
        <authorList>
            <person name="Elya C."/>
            <person name="Lovett B.R."/>
            <person name="Lee E."/>
            <person name="Macias A.M."/>
            <person name="Hajek A.E."/>
            <person name="De Bivort B.L."/>
            <person name="Kasson M.T."/>
            <person name="De Fine Licht H.H."/>
            <person name="Stajich J.E."/>
        </authorList>
    </citation>
    <scope>NUCLEOTIDE SEQUENCE</scope>
    <source>
        <strain evidence="1">Berkeley</strain>
    </source>
</reference>